<accession>A0A427B7R5</accession>
<evidence type="ECO:0000313" key="2">
    <source>
        <dbReference type="Proteomes" id="UP000287651"/>
    </source>
</evidence>
<evidence type="ECO:0000313" key="1">
    <source>
        <dbReference type="EMBL" id="RRT84522.1"/>
    </source>
</evidence>
<reference evidence="1 2" key="1">
    <citation type="journal article" date="2014" name="Agronomy (Basel)">
        <title>A Draft Genome Sequence for Ensete ventricosum, the Drought-Tolerant Tree Against Hunger.</title>
        <authorList>
            <person name="Harrison J."/>
            <person name="Moore K.A."/>
            <person name="Paszkiewicz K."/>
            <person name="Jones T."/>
            <person name="Grant M."/>
            <person name="Ambacheew D."/>
            <person name="Muzemil S."/>
            <person name="Studholme D.J."/>
        </authorList>
    </citation>
    <scope>NUCLEOTIDE SEQUENCE [LARGE SCALE GENOMIC DNA]</scope>
</reference>
<dbReference type="InterPro" id="IPR008896">
    <property type="entry name" value="TIC214"/>
</dbReference>
<dbReference type="AlphaFoldDB" id="A0A427B7R5"/>
<dbReference type="PANTHER" id="PTHR33163">
    <property type="entry name" value="PROTEIN TIC 214-RELATED"/>
    <property type="match status" value="1"/>
</dbReference>
<dbReference type="PANTHER" id="PTHR33163:SF40">
    <property type="entry name" value="PROTEIN TIC 214"/>
    <property type="match status" value="1"/>
</dbReference>
<comment type="caution">
    <text evidence="1">The sequence shown here is derived from an EMBL/GenBank/DDBJ whole genome shotgun (WGS) entry which is preliminary data.</text>
</comment>
<sequence>MLIIQSFFRKYIVLSLLIKAKSIECMLLFQFVEWYKDLKEWNKEMHVKCIYNYVQLS</sequence>
<gene>
    <name evidence="1" type="ORF">B296_00012773</name>
</gene>
<protein>
    <submittedName>
        <fullName evidence="1">Uncharacterized protein</fullName>
    </submittedName>
</protein>
<proteinExistence type="predicted"/>
<dbReference type="EMBL" id="AMZH03000286">
    <property type="protein sequence ID" value="RRT84522.1"/>
    <property type="molecule type" value="Genomic_DNA"/>
</dbReference>
<dbReference type="Proteomes" id="UP000287651">
    <property type="component" value="Unassembled WGS sequence"/>
</dbReference>
<dbReference type="Pfam" id="PF05758">
    <property type="entry name" value="Ycf1"/>
    <property type="match status" value="1"/>
</dbReference>
<dbReference type="GO" id="GO:0016020">
    <property type="term" value="C:membrane"/>
    <property type="evidence" value="ECO:0007669"/>
    <property type="project" value="InterPro"/>
</dbReference>
<organism evidence="1 2">
    <name type="scientific">Ensete ventricosum</name>
    <name type="common">Abyssinian banana</name>
    <name type="synonym">Musa ensete</name>
    <dbReference type="NCBI Taxonomy" id="4639"/>
    <lineage>
        <taxon>Eukaryota</taxon>
        <taxon>Viridiplantae</taxon>
        <taxon>Streptophyta</taxon>
        <taxon>Embryophyta</taxon>
        <taxon>Tracheophyta</taxon>
        <taxon>Spermatophyta</taxon>
        <taxon>Magnoliopsida</taxon>
        <taxon>Liliopsida</taxon>
        <taxon>Zingiberales</taxon>
        <taxon>Musaceae</taxon>
        <taxon>Ensete</taxon>
    </lineage>
</organism>
<name>A0A427B7R5_ENSVE</name>